<protein>
    <submittedName>
        <fullName evidence="3">Putative glycoside hydrolase</fullName>
    </submittedName>
</protein>
<dbReference type="GO" id="GO:0016787">
    <property type="term" value="F:hydrolase activity"/>
    <property type="evidence" value="ECO:0007669"/>
    <property type="project" value="UniProtKB-KW"/>
</dbReference>
<keyword evidence="3" id="KW-0378">Hydrolase</keyword>
<proteinExistence type="predicted"/>
<name>A0A8J8MGW6_9FIRM</name>
<dbReference type="RefSeq" id="WP_212697043.1">
    <property type="nucleotide sequence ID" value="NZ_CP058649.1"/>
</dbReference>
<keyword evidence="1" id="KW-1133">Transmembrane helix</keyword>
<reference evidence="3" key="1">
    <citation type="submission" date="2020-07" db="EMBL/GenBank/DDBJ databases">
        <title>Vallitalea pronyensis genome.</title>
        <authorList>
            <person name="Postec A."/>
        </authorList>
    </citation>
    <scope>NUCLEOTIDE SEQUENCE</scope>
    <source>
        <strain evidence="3">FatNI3</strain>
    </source>
</reference>
<dbReference type="SUPFAM" id="SSF51445">
    <property type="entry name" value="(Trans)glycosidases"/>
    <property type="match status" value="1"/>
</dbReference>
<dbReference type="KEGG" id="vpy:HZI73_04370"/>
<dbReference type="Gene3D" id="3.20.20.80">
    <property type="entry name" value="Glycosidases"/>
    <property type="match status" value="1"/>
</dbReference>
<keyword evidence="1" id="KW-0472">Membrane</keyword>
<organism evidence="3 4">
    <name type="scientific">Vallitalea pronyensis</name>
    <dbReference type="NCBI Taxonomy" id="1348613"/>
    <lineage>
        <taxon>Bacteria</taxon>
        <taxon>Bacillati</taxon>
        <taxon>Bacillota</taxon>
        <taxon>Clostridia</taxon>
        <taxon>Lachnospirales</taxon>
        <taxon>Vallitaleaceae</taxon>
        <taxon>Vallitalea</taxon>
    </lineage>
</organism>
<evidence type="ECO:0000313" key="4">
    <source>
        <dbReference type="Proteomes" id="UP000683246"/>
    </source>
</evidence>
<evidence type="ECO:0000259" key="2">
    <source>
        <dbReference type="Pfam" id="PF13200"/>
    </source>
</evidence>
<evidence type="ECO:0000313" key="3">
    <source>
        <dbReference type="EMBL" id="QUI21572.1"/>
    </source>
</evidence>
<evidence type="ECO:0000256" key="1">
    <source>
        <dbReference type="SAM" id="Phobius"/>
    </source>
</evidence>
<dbReference type="Proteomes" id="UP000683246">
    <property type="component" value="Chromosome"/>
</dbReference>
<sequence length="420" mass="48478">MAHPYKRRQKKNYTWLILILLIVLSVGGFGYYKFYMNGDSDSADNESIIEKIINPNKDKEVVALEVGYNDYLHAPTVSYDLYQKAPAVKGVYVNAPAASSKERLDTLIELADTTEINAFVVDVKDDNGRVTFEMDIPEVDEVEAEYRYIKNIDSFMNKLYDHEIYPIARIVAFKDPYLPRRKTDYAIKNKDGSLWFYDKVPWLNPYNKDVWVYVVNIAKKAAEAGFKEIQFDYIRFEATKQLEKVDFGPGSEEKTRMEIIADFVEYATNELRPYGVKVSADVFGIIINSKVDAKVIGQDYLKMAEKLDVICPMVYPSHYGKGFFGIPKDKHSDLYPYETIFGAMEDSNEEYEKLEDKEAAIVRPWLQAFTASYLRKPNYRVYDGEAIRAQIQAVYDAGLEEWILWHAGAKYKKDGLMPKE</sequence>
<dbReference type="InterPro" id="IPR017853">
    <property type="entry name" value="GH"/>
</dbReference>
<accession>A0A8J8MGW6</accession>
<feature type="transmembrane region" description="Helical" evidence="1">
    <location>
        <begin position="12"/>
        <end position="32"/>
    </location>
</feature>
<keyword evidence="1" id="KW-0812">Transmembrane</keyword>
<dbReference type="Pfam" id="PF13200">
    <property type="entry name" value="DUF4015"/>
    <property type="match status" value="1"/>
</dbReference>
<feature type="domain" description="DUF4015" evidence="2">
    <location>
        <begin position="90"/>
        <end position="411"/>
    </location>
</feature>
<gene>
    <name evidence="3" type="ORF">HZI73_04370</name>
</gene>
<keyword evidence="4" id="KW-1185">Reference proteome</keyword>
<dbReference type="EMBL" id="CP058649">
    <property type="protein sequence ID" value="QUI21572.1"/>
    <property type="molecule type" value="Genomic_DNA"/>
</dbReference>
<dbReference type="AlphaFoldDB" id="A0A8J8MGW6"/>
<dbReference type="InterPro" id="IPR025275">
    <property type="entry name" value="DUF4015"/>
</dbReference>